<feature type="transmembrane region" description="Helical" evidence="1">
    <location>
        <begin position="234"/>
        <end position="254"/>
    </location>
</feature>
<protein>
    <submittedName>
        <fullName evidence="2">Uncharacterized protein</fullName>
    </submittedName>
</protein>
<feature type="transmembrane region" description="Helical" evidence="1">
    <location>
        <begin position="118"/>
        <end position="142"/>
    </location>
</feature>
<keyword evidence="1" id="KW-1133">Transmembrane helix</keyword>
<dbReference type="GeneID" id="20668824"/>
<keyword evidence="3" id="KW-1185">Reference proteome</keyword>
<dbReference type="Proteomes" id="UP000030671">
    <property type="component" value="Unassembled WGS sequence"/>
</dbReference>
<feature type="non-terminal residue" evidence="2">
    <location>
        <position position="1"/>
    </location>
</feature>
<feature type="transmembrane region" description="Helical" evidence="1">
    <location>
        <begin position="162"/>
        <end position="182"/>
    </location>
</feature>
<sequence length="256" mass="28655">AGVISTTVEGMLYGFSIFMFGMTMWILWSRRSTPNVNWTMVVASVIFAVLSTMHMIADVVRLEQGLIEHRDTPGGPDAWFADISHFTFVFKILIYLVTAVLGDAIVIYRCYMVWQSWWFALFPGLMITGVAATGIGGLYRIIESSPQDPSSYDSVQTWITAFYATTLSTNFFCTCLLAYRIWSISSNVKKYNAAPAVRGGVPVLMIVIDSGLMYAAVHLITLVCWVLQNSMSYIFVDLAMPIICISFYMVIVRIGM</sequence>
<proteinExistence type="predicted"/>
<dbReference type="OrthoDB" id="3354175at2759"/>
<accession>W4JWX8</accession>
<keyword evidence="1" id="KW-0472">Membrane</keyword>
<evidence type="ECO:0000313" key="2">
    <source>
        <dbReference type="EMBL" id="ETW78063.1"/>
    </source>
</evidence>
<dbReference type="AlphaFoldDB" id="W4JWX8"/>
<feature type="transmembrane region" description="Helical" evidence="1">
    <location>
        <begin position="203"/>
        <end position="228"/>
    </location>
</feature>
<dbReference type="eggNOG" id="ENOG502SJRZ">
    <property type="taxonomic scope" value="Eukaryota"/>
</dbReference>
<gene>
    <name evidence="2" type="ORF">HETIRDRAFT_239459</name>
</gene>
<dbReference type="KEGG" id="hir:HETIRDRAFT_239459"/>
<feature type="non-terminal residue" evidence="2">
    <location>
        <position position="256"/>
    </location>
</feature>
<dbReference type="InParanoid" id="W4JWX8"/>
<name>W4JWX8_HETIT</name>
<feature type="transmembrane region" description="Helical" evidence="1">
    <location>
        <begin position="92"/>
        <end position="111"/>
    </location>
</feature>
<evidence type="ECO:0000256" key="1">
    <source>
        <dbReference type="SAM" id="Phobius"/>
    </source>
</evidence>
<dbReference type="HOGENOM" id="CLU_044614_3_3_1"/>
<organism evidence="2 3">
    <name type="scientific">Heterobasidion irregulare (strain TC 32-1)</name>
    <dbReference type="NCBI Taxonomy" id="747525"/>
    <lineage>
        <taxon>Eukaryota</taxon>
        <taxon>Fungi</taxon>
        <taxon>Dikarya</taxon>
        <taxon>Basidiomycota</taxon>
        <taxon>Agaricomycotina</taxon>
        <taxon>Agaricomycetes</taxon>
        <taxon>Russulales</taxon>
        <taxon>Bondarzewiaceae</taxon>
        <taxon>Heterobasidion</taxon>
        <taxon>Heterobasidion annosum species complex</taxon>
    </lineage>
</organism>
<keyword evidence="1" id="KW-0812">Transmembrane</keyword>
<dbReference type="EMBL" id="KI925462">
    <property type="protein sequence ID" value="ETW78063.1"/>
    <property type="molecule type" value="Genomic_DNA"/>
</dbReference>
<reference evidence="2 3" key="1">
    <citation type="journal article" date="2012" name="New Phytol.">
        <title>Insight into trade-off between wood decay and parasitism from the genome of a fungal forest pathogen.</title>
        <authorList>
            <person name="Olson A."/>
            <person name="Aerts A."/>
            <person name="Asiegbu F."/>
            <person name="Belbahri L."/>
            <person name="Bouzid O."/>
            <person name="Broberg A."/>
            <person name="Canback B."/>
            <person name="Coutinho P.M."/>
            <person name="Cullen D."/>
            <person name="Dalman K."/>
            <person name="Deflorio G."/>
            <person name="van Diepen L.T."/>
            <person name="Dunand C."/>
            <person name="Duplessis S."/>
            <person name="Durling M."/>
            <person name="Gonthier P."/>
            <person name="Grimwood J."/>
            <person name="Fossdal C.G."/>
            <person name="Hansson D."/>
            <person name="Henrissat B."/>
            <person name="Hietala A."/>
            <person name="Himmelstrand K."/>
            <person name="Hoffmeister D."/>
            <person name="Hogberg N."/>
            <person name="James T.Y."/>
            <person name="Karlsson M."/>
            <person name="Kohler A."/>
            <person name="Kues U."/>
            <person name="Lee Y.H."/>
            <person name="Lin Y.C."/>
            <person name="Lind M."/>
            <person name="Lindquist E."/>
            <person name="Lombard V."/>
            <person name="Lucas S."/>
            <person name="Lunden K."/>
            <person name="Morin E."/>
            <person name="Murat C."/>
            <person name="Park J."/>
            <person name="Raffaello T."/>
            <person name="Rouze P."/>
            <person name="Salamov A."/>
            <person name="Schmutz J."/>
            <person name="Solheim H."/>
            <person name="Stahlberg J."/>
            <person name="Velez H."/>
            <person name="de Vries R.P."/>
            <person name="Wiebenga A."/>
            <person name="Woodward S."/>
            <person name="Yakovlev I."/>
            <person name="Garbelotto M."/>
            <person name="Martin F."/>
            <person name="Grigoriev I.V."/>
            <person name="Stenlid J."/>
        </authorList>
    </citation>
    <scope>NUCLEOTIDE SEQUENCE [LARGE SCALE GENOMIC DNA]</scope>
    <source>
        <strain evidence="2 3">TC 32-1</strain>
    </source>
</reference>
<evidence type="ECO:0000313" key="3">
    <source>
        <dbReference type="Proteomes" id="UP000030671"/>
    </source>
</evidence>
<feature type="transmembrane region" description="Helical" evidence="1">
    <location>
        <begin position="12"/>
        <end position="29"/>
    </location>
</feature>
<dbReference type="RefSeq" id="XP_009550065.1">
    <property type="nucleotide sequence ID" value="XM_009551770.1"/>
</dbReference>
<feature type="transmembrane region" description="Helical" evidence="1">
    <location>
        <begin position="36"/>
        <end position="57"/>
    </location>
</feature>